<organism evidence="2 3">
    <name type="scientific">Tritrichomonas foetus</name>
    <dbReference type="NCBI Taxonomy" id="1144522"/>
    <lineage>
        <taxon>Eukaryota</taxon>
        <taxon>Metamonada</taxon>
        <taxon>Parabasalia</taxon>
        <taxon>Tritrichomonadida</taxon>
        <taxon>Tritrichomonadidae</taxon>
        <taxon>Tritrichomonas</taxon>
    </lineage>
</organism>
<dbReference type="GeneID" id="94848082"/>
<proteinExistence type="predicted"/>
<gene>
    <name evidence="2" type="ORF">TRFO_40729</name>
</gene>
<dbReference type="PROSITE" id="PS50166">
    <property type="entry name" value="IMPORTIN_B_NT"/>
    <property type="match status" value="1"/>
</dbReference>
<keyword evidence="3" id="KW-1185">Reference proteome</keyword>
<protein>
    <recommendedName>
        <fullName evidence="1">Importin N-terminal domain-containing protein</fullName>
    </recommendedName>
</protein>
<dbReference type="AlphaFoldDB" id="A0A1J4J0J5"/>
<dbReference type="GO" id="GO:0006886">
    <property type="term" value="P:intracellular protein transport"/>
    <property type="evidence" value="ECO:0007669"/>
    <property type="project" value="InterPro"/>
</dbReference>
<dbReference type="GO" id="GO:0031267">
    <property type="term" value="F:small GTPase binding"/>
    <property type="evidence" value="ECO:0007669"/>
    <property type="project" value="InterPro"/>
</dbReference>
<dbReference type="SUPFAM" id="SSF48371">
    <property type="entry name" value="ARM repeat"/>
    <property type="match status" value="1"/>
</dbReference>
<dbReference type="Gene3D" id="1.25.10.10">
    <property type="entry name" value="Leucine-rich Repeat Variant"/>
    <property type="match status" value="2"/>
</dbReference>
<evidence type="ECO:0000259" key="1">
    <source>
        <dbReference type="PROSITE" id="PS50166"/>
    </source>
</evidence>
<dbReference type="RefSeq" id="XP_068346059.1">
    <property type="nucleotide sequence ID" value="XM_068513378.1"/>
</dbReference>
<evidence type="ECO:0000313" key="2">
    <source>
        <dbReference type="EMBL" id="OHS92922.1"/>
    </source>
</evidence>
<dbReference type="InterPro" id="IPR016024">
    <property type="entry name" value="ARM-type_fold"/>
</dbReference>
<accession>A0A1J4J0J5</accession>
<dbReference type="Proteomes" id="UP000179807">
    <property type="component" value="Unassembled WGS sequence"/>
</dbReference>
<sequence length="983" mass="112179">MERSQFEALFVSNAQGSAQDSINFTESLNQILAQKEENLIVFLELLFDVLFNTENKTARTQAMVSLCFLLDKKWTELDEEIRKGLRTKLSELFNNRLSDNESIYIFAQLICTISRIENNYQELLDEMITNYPNDKNKLLTFRLATLFSLLQFADFSIFENNYQDILQLLHEGLMDDINFSNVIKSISILSALLDFFPDEKENTTAHIARIHELADNSANFPPNDFLLFWKNVCSLLYTAAADKDFVSTFHDSVFKICDNKNIPSDFKIYPLRSLWGCPGEYDRPVVHSIISLCLKVASEYTSQTNTLPFDLLFVFETCFDVFEHHNVYQFVKQKVLEYVNSDSEADKIVGLCLMRYTVQNLPHHCYTDAEAIVEGLEKCLRSGNSLKIDVACIIMSYVTVSVSSNLIDVDTLFPLYVPLLVHDNPDIRLHATEACRKLLSIAKSSIPGISLMVFKLIDKVCYEDMLRFLMLLGKCVTHDDNVETEIAAHLANFTLAMLNVQDRPHIVCGACYVAECLMSVNEKAHLLLLQKTIQVISEMMQSEEADVRSFGIARILNLMKIFPTEGSILFEQFSGRFNEFLNLDDDTYPIVKQRIVIDIASIEARNEDKNHPFVSLLLDISKRWLASDQPSFIGSAIEALKVILPILPLDELVNTFQSLANVCVNTKDKNIACKSAHAMAFALKHCVCESRVEIAKIGYQVGISYIKGDMFILQGVSPMGTDFDFDLLYELSMMVCELFFTPSDILRIFFPFICSIIERHNNLKTEVMMSCLVSAIENESLVENEILETRNFAVSLLVDDIPLELMCSEAKLLIALLDKKLIGWEVIGEKLNIISNWWGKCSTSRYKMKTTMANVVLLVWRLCFYFDARIKGIPDELIPNTLDQFPPDDVTRTAEMITLAKMFIEKDPDAPVIIYLKIAKSIMKIMTMTQIILKKRGVSPDLIEVCKSLLDTCRNRYPQVQKFVNEFSAKSESRRIIFQQFIA</sequence>
<name>A0A1J4J0J5_9EUKA</name>
<reference evidence="2" key="1">
    <citation type="submission" date="2016-10" db="EMBL/GenBank/DDBJ databases">
        <authorList>
            <person name="Benchimol M."/>
            <person name="Almeida L.G."/>
            <person name="Vasconcelos A.T."/>
            <person name="Perreira-Neves A."/>
            <person name="Rosa I.A."/>
            <person name="Tasca T."/>
            <person name="Bogo M.R."/>
            <person name="de Souza W."/>
        </authorList>
    </citation>
    <scope>NUCLEOTIDE SEQUENCE [LARGE SCALE GENOMIC DNA]</scope>
    <source>
        <strain evidence="2">K</strain>
    </source>
</reference>
<evidence type="ECO:0000313" key="3">
    <source>
        <dbReference type="Proteomes" id="UP000179807"/>
    </source>
</evidence>
<feature type="domain" description="Importin N-terminal" evidence="1">
    <location>
        <begin position="28"/>
        <end position="95"/>
    </location>
</feature>
<dbReference type="OrthoDB" id="10691126at2759"/>
<dbReference type="InterPro" id="IPR001494">
    <property type="entry name" value="Importin-beta_N"/>
</dbReference>
<dbReference type="VEuPathDB" id="TrichDB:TRFO_40729"/>
<dbReference type="EMBL" id="MLAK01001451">
    <property type="protein sequence ID" value="OHS92922.1"/>
    <property type="molecule type" value="Genomic_DNA"/>
</dbReference>
<comment type="caution">
    <text evidence="2">The sequence shown here is derived from an EMBL/GenBank/DDBJ whole genome shotgun (WGS) entry which is preliminary data.</text>
</comment>
<dbReference type="InterPro" id="IPR011989">
    <property type="entry name" value="ARM-like"/>
</dbReference>